<feature type="domain" description="C2H2-type" evidence="2">
    <location>
        <begin position="480"/>
        <end position="507"/>
    </location>
</feature>
<organism evidence="3 4">
    <name type="scientific">Nephila pilipes</name>
    <name type="common">Giant wood spider</name>
    <name type="synonym">Nephila maculata</name>
    <dbReference type="NCBI Taxonomy" id="299642"/>
    <lineage>
        <taxon>Eukaryota</taxon>
        <taxon>Metazoa</taxon>
        <taxon>Ecdysozoa</taxon>
        <taxon>Arthropoda</taxon>
        <taxon>Chelicerata</taxon>
        <taxon>Arachnida</taxon>
        <taxon>Araneae</taxon>
        <taxon>Araneomorphae</taxon>
        <taxon>Entelegynae</taxon>
        <taxon>Araneoidea</taxon>
        <taxon>Nephilidae</taxon>
        <taxon>Nephila</taxon>
    </lineage>
</organism>
<keyword evidence="4" id="KW-1185">Reference proteome</keyword>
<keyword evidence="1" id="KW-0479">Metal-binding</keyword>
<name>A0A8X6N365_NEPPI</name>
<dbReference type="InterPro" id="IPR043502">
    <property type="entry name" value="DNA/RNA_pol_sf"/>
</dbReference>
<dbReference type="PANTHER" id="PTHR31511">
    <property type="entry name" value="PROTEIN CBG23764"/>
    <property type="match status" value="1"/>
</dbReference>
<evidence type="ECO:0000313" key="3">
    <source>
        <dbReference type="EMBL" id="GFS90966.1"/>
    </source>
</evidence>
<dbReference type="GO" id="GO:0071897">
    <property type="term" value="P:DNA biosynthetic process"/>
    <property type="evidence" value="ECO:0007669"/>
    <property type="project" value="UniProtKB-ARBA"/>
</dbReference>
<dbReference type="InterPro" id="IPR013087">
    <property type="entry name" value="Znf_C2H2_type"/>
</dbReference>
<dbReference type="SUPFAM" id="SSF56672">
    <property type="entry name" value="DNA/RNA polymerases"/>
    <property type="match status" value="1"/>
</dbReference>
<keyword evidence="1" id="KW-0863">Zinc-finger</keyword>
<dbReference type="Pfam" id="PF13912">
    <property type="entry name" value="zf-C2H2_6"/>
    <property type="match status" value="1"/>
</dbReference>
<reference evidence="3" key="1">
    <citation type="submission" date="2020-08" db="EMBL/GenBank/DDBJ databases">
        <title>Multicomponent nature underlies the extraordinary mechanical properties of spider dragline silk.</title>
        <authorList>
            <person name="Kono N."/>
            <person name="Nakamura H."/>
            <person name="Mori M."/>
            <person name="Yoshida Y."/>
            <person name="Ohtoshi R."/>
            <person name="Malay A.D."/>
            <person name="Moran D.A.P."/>
            <person name="Tomita M."/>
            <person name="Numata K."/>
            <person name="Arakawa K."/>
        </authorList>
    </citation>
    <scope>NUCLEOTIDE SEQUENCE</scope>
</reference>
<evidence type="ECO:0000256" key="1">
    <source>
        <dbReference type="PROSITE-ProRule" id="PRU00042"/>
    </source>
</evidence>
<dbReference type="OrthoDB" id="6433693at2759"/>
<keyword evidence="1" id="KW-0862">Zinc</keyword>
<feature type="domain" description="C2H2-type" evidence="2">
    <location>
        <begin position="508"/>
        <end position="530"/>
    </location>
</feature>
<dbReference type="EMBL" id="BMAW01004817">
    <property type="protein sequence ID" value="GFS90966.1"/>
    <property type="molecule type" value="Genomic_DNA"/>
</dbReference>
<dbReference type="Proteomes" id="UP000887013">
    <property type="component" value="Unassembled WGS sequence"/>
</dbReference>
<dbReference type="Gene3D" id="3.30.160.60">
    <property type="entry name" value="Classic Zinc Finger"/>
    <property type="match status" value="2"/>
</dbReference>
<evidence type="ECO:0000259" key="2">
    <source>
        <dbReference type="PROSITE" id="PS50157"/>
    </source>
</evidence>
<dbReference type="PROSITE" id="PS00028">
    <property type="entry name" value="ZINC_FINGER_C2H2_1"/>
    <property type="match status" value="2"/>
</dbReference>
<comment type="caution">
    <text evidence="3">The sequence shown here is derived from an EMBL/GenBank/DDBJ whole genome shotgun (WGS) entry which is preliminary data.</text>
</comment>
<dbReference type="GO" id="GO:0008270">
    <property type="term" value="F:zinc ion binding"/>
    <property type="evidence" value="ECO:0007669"/>
    <property type="project" value="UniProtKB-KW"/>
</dbReference>
<protein>
    <submittedName>
        <fullName evidence="3">Gastrula zinc finger protein XlCGF57.1</fullName>
    </submittedName>
</protein>
<dbReference type="PROSITE" id="PS50157">
    <property type="entry name" value="ZINC_FINGER_C2H2_2"/>
    <property type="match status" value="2"/>
</dbReference>
<dbReference type="PANTHER" id="PTHR31511:SF12">
    <property type="entry name" value="RHO TERMINATION FACTOR N-TERMINAL DOMAIN-CONTAINING PROTEIN"/>
    <property type="match status" value="1"/>
</dbReference>
<dbReference type="SUPFAM" id="SSF57667">
    <property type="entry name" value="beta-beta-alpha zinc fingers"/>
    <property type="match status" value="1"/>
</dbReference>
<gene>
    <name evidence="3" type="primary">ZG57_9</name>
    <name evidence="3" type="ORF">NPIL_321801</name>
</gene>
<dbReference type="Gene3D" id="3.40.395.10">
    <property type="entry name" value="Adenoviral Proteinase, Chain A"/>
    <property type="match status" value="1"/>
</dbReference>
<dbReference type="SMART" id="SM00355">
    <property type="entry name" value="ZnF_C2H2"/>
    <property type="match status" value="2"/>
</dbReference>
<sequence>MNSLQIKKILQQDLWTKKYFLDVYASDCLPERIVRYPACFVFNVDSSAQPGSHWLAFYLLSPNEGEFFDSYGNEPINFSGPIANFALRYNRMNYNSMTLQSNITAVCGQYCVYYLYSKCRGKTLKNIISYFVNCDACNDRRVYDFVDQLIKNTPSQQQMTEFDNQMSKILNSKLPDYEKMQRYYELLRRKMNLQDYNLPGIAYENHAFEDEHPVQKDEPVKLKGEIKPKVDENYMSIILESVPKTYKNQASTLLNILKDKPNILSWNEQGEVFFRDKKYQHSNLADLFNMIFTNRKSSTITAKEEFLQTLQELNTPRHYIKNKYLKTPFVKQEIITLPVKRKQYVKPVVKRNRLDEKPNDSSYIEIEATKNINSTTPDVEDWDISFGIPLDELHEILNVAELAKEFADDTPRWDDNVSGTQQCIEVPEQNACAPSTSKQAVPVLELANVEPFNYNVTSTFTNPIHNFEETQDARTLLPSKVCDICRKTFSRTDALFRHMKSHKMEKTHPCDLCNKGFSWKDSLQRHRLMHFNITNQPSTSNAVSKRRLISSQMPPSKKRKCDNSAHALNVFTITTFDSMTDNELDFLKFFDYVRPFIFEELQSKLEEKRAIKWYAVVQATLTRTTQENDVECITPHFRSNCVVELMENTIAEHLESAFKKIQNSFEEFTQRGSGWTLEKILKLELNIAKYQPLSPSNYIPLPKALVDKKAILNIKNEDQKCFVWCLLAHKLKIDYKNNANSIHHYIPHESEIKLGNVKCPVPVTSISTLEKLNNVRINVYGFEDEIFPLYVSSREDQDCINLLYISNEERQHYCLIRNFSRFIGEYHDLYVASDVLLLADVFENFRKICLKNYELDPAHLITSPSLAWQACLKMSQQPLELFTSIYMHLFIEKGIRGGISTICKRYARANNKYLENYDPLSPSKYIIYLDANNLYGWAMSQALPYGDFKWISPDTFNKEQILSMHENSEVGYIFEVDLEYPTELHNLHSDYPLAPEKLLIKKNMISPTSRKMLQTFSFENFHESEKLVPNLMNKNNYIVYYKNLQLYISLGLKLTKVHKVLSFKQKPWLKPYIEFNTNQRKLASSSFEKDFFKLLNNSVYGKTMENVRKHSNVQLVTSEKQAKKLVAAPTFKRFKIITDSLAALEKIKSCITLNRPIYIGFVILELSKVLMYNFHYNHIKKRYMDKANLLFTDTDSLTYEIETDDIYKDMGENLDVYDTSDYPQDHALYSEKNKKRIGCFKDEMNSKPIIEFVGLRAKMYSMLTPDSEKKTAKGVSKVVIQQKLKHSNYLQCLKENKSTKENMVLIKSENHDIYTVRQNKTALSSFDDKRYILDDNIGTFAYGHYKINENQI</sequence>
<dbReference type="InterPro" id="IPR036236">
    <property type="entry name" value="Znf_C2H2_sf"/>
</dbReference>
<accession>A0A8X6N365</accession>
<evidence type="ECO:0000313" key="4">
    <source>
        <dbReference type="Proteomes" id="UP000887013"/>
    </source>
</evidence>
<proteinExistence type="predicted"/>